<dbReference type="PRINTS" id="PR01217">
    <property type="entry name" value="PRICHEXTENSN"/>
</dbReference>
<dbReference type="OrthoDB" id="4851353at2759"/>
<evidence type="ECO:0000256" key="1">
    <source>
        <dbReference type="SAM" id="MobiDB-lite"/>
    </source>
</evidence>
<keyword evidence="4" id="KW-1185">Reference proteome</keyword>
<dbReference type="Proteomes" id="UP000070121">
    <property type="component" value="Unassembled WGS sequence"/>
</dbReference>
<dbReference type="EMBL" id="JFFI01000201">
    <property type="protein sequence ID" value="KXH68908.1"/>
    <property type="molecule type" value="Genomic_DNA"/>
</dbReference>
<evidence type="ECO:0000313" key="4">
    <source>
        <dbReference type="Proteomes" id="UP000070121"/>
    </source>
</evidence>
<feature type="compositionally biased region" description="Pro residues" evidence="1">
    <location>
        <begin position="67"/>
        <end position="84"/>
    </location>
</feature>
<accession>A0A135V8D1</accession>
<proteinExistence type="predicted"/>
<feature type="region of interest" description="Disordered" evidence="1">
    <location>
        <begin position="39"/>
        <end position="144"/>
    </location>
</feature>
<feature type="chain" id="PRO_5007805802" evidence="2">
    <location>
        <begin position="24"/>
        <end position="144"/>
    </location>
</feature>
<reference evidence="3 4" key="1">
    <citation type="submission" date="2014-02" db="EMBL/GenBank/DDBJ databases">
        <title>The genome sequence of Colletotrichum salicis CBS 607.94.</title>
        <authorList>
            <person name="Baroncelli R."/>
            <person name="Thon M.R."/>
        </authorList>
    </citation>
    <scope>NUCLEOTIDE SEQUENCE [LARGE SCALE GENOMIC DNA]</scope>
    <source>
        <strain evidence="3 4">CBS 607.94</strain>
    </source>
</reference>
<evidence type="ECO:0000313" key="3">
    <source>
        <dbReference type="EMBL" id="KXH68908.1"/>
    </source>
</evidence>
<protein>
    <submittedName>
        <fullName evidence="3">Uncharacterized protein</fullName>
    </submittedName>
</protein>
<dbReference type="AlphaFoldDB" id="A0A135V8D1"/>
<organism evidence="3 4">
    <name type="scientific">Colletotrichum salicis</name>
    <dbReference type="NCBI Taxonomy" id="1209931"/>
    <lineage>
        <taxon>Eukaryota</taxon>
        <taxon>Fungi</taxon>
        <taxon>Dikarya</taxon>
        <taxon>Ascomycota</taxon>
        <taxon>Pezizomycotina</taxon>
        <taxon>Sordariomycetes</taxon>
        <taxon>Hypocreomycetidae</taxon>
        <taxon>Glomerellales</taxon>
        <taxon>Glomerellaceae</taxon>
        <taxon>Colletotrichum</taxon>
        <taxon>Colletotrichum acutatum species complex</taxon>
    </lineage>
</organism>
<name>A0A135V8D1_9PEZI</name>
<feature type="compositionally biased region" description="Pro residues" evidence="1">
    <location>
        <begin position="99"/>
        <end position="133"/>
    </location>
</feature>
<evidence type="ECO:0000256" key="2">
    <source>
        <dbReference type="SAM" id="SignalP"/>
    </source>
</evidence>
<comment type="caution">
    <text evidence="3">The sequence shown here is derived from an EMBL/GenBank/DDBJ whole genome shotgun (WGS) entry which is preliminary data.</text>
</comment>
<keyword evidence="2" id="KW-0732">Signal</keyword>
<feature type="signal peptide" evidence="2">
    <location>
        <begin position="1"/>
        <end position="23"/>
    </location>
</feature>
<gene>
    <name evidence="3" type="ORF">CSAL01_04057</name>
</gene>
<sequence>MLNLWKEALVGVLLIESFGSAIALPPRRLMPKSDELSIQGHHIKQRDNLSPHAGLFIRDDDDDDPPRPPNGLPRPDNNPPPPRPPQRDGDDDDDDPHPQQTPPPPPNPPNPPNPPPNPSNPPPNPNPPPPPPAVTNMDDDEDGT</sequence>